<dbReference type="Gramene" id="ONI35210">
    <property type="protein sequence ID" value="ONI35210"/>
    <property type="gene ID" value="PRUPE_1G522700"/>
</dbReference>
<evidence type="ECO:0000313" key="2">
    <source>
        <dbReference type="Proteomes" id="UP000006882"/>
    </source>
</evidence>
<dbReference type="EMBL" id="CM007651">
    <property type="protein sequence ID" value="ONI35210.1"/>
    <property type="molecule type" value="Genomic_DNA"/>
</dbReference>
<evidence type="ECO:0000313" key="1">
    <source>
        <dbReference type="EMBL" id="ONI35210.1"/>
    </source>
</evidence>
<organism evidence="1 2">
    <name type="scientific">Prunus persica</name>
    <name type="common">Peach</name>
    <name type="synonym">Amygdalus persica</name>
    <dbReference type="NCBI Taxonomy" id="3760"/>
    <lineage>
        <taxon>Eukaryota</taxon>
        <taxon>Viridiplantae</taxon>
        <taxon>Streptophyta</taxon>
        <taxon>Embryophyta</taxon>
        <taxon>Tracheophyta</taxon>
        <taxon>Spermatophyta</taxon>
        <taxon>Magnoliopsida</taxon>
        <taxon>eudicotyledons</taxon>
        <taxon>Gunneridae</taxon>
        <taxon>Pentapetalae</taxon>
        <taxon>rosids</taxon>
        <taxon>fabids</taxon>
        <taxon>Rosales</taxon>
        <taxon>Rosaceae</taxon>
        <taxon>Amygdaloideae</taxon>
        <taxon>Amygdaleae</taxon>
        <taxon>Prunus</taxon>
    </lineage>
</organism>
<gene>
    <name evidence="1" type="ORF">PRUPE_1G522700</name>
</gene>
<dbReference type="Proteomes" id="UP000006882">
    <property type="component" value="Chromosome G1"/>
</dbReference>
<reference evidence="1 2" key="1">
    <citation type="journal article" date="2013" name="Nat. Genet.">
        <title>The high-quality draft genome of peach (Prunus persica) identifies unique patterns of genetic diversity, domestication and genome evolution.</title>
        <authorList>
            <consortium name="International Peach Genome Initiative"/>
            <person name="Verde I."/>
            <person name="Abbott A.G."/>
            <person name="Scalabrin S."/>
            <person name="Jung S."/>
            <person name="Shu S."/>
            <person name="Marroni F."/>
            <person name="Zhebentyayeva T."/>
            <person name="Dettori M.T."/>
            <person name="Grimwood J."/>
            <person name="Cattonaro F."/>
            <person name="Zuccolo A."/>
            <person name="Rossini L."/>
            <person name="Jenkins J."/>
            <person name="Vendramin E."/>
            <person name="Meisel L.A."/>
            <person name="Decroocq V."/>
            <person name="Sosinski B."/>
            <person name="Prochnik S."/>
            <person name="Mitros T."/>
            <person name="Policriti A."/>
            <person name="Cipriani G."/>
            <person name="Dondini L."/>
            <person name="Ficklin S."/>
            <person name="Goodstein D.M."/>
            <person name="Xuan P."/>
            <person name="Del Fabbro C."/>
            <person name="Aramini V."/>
            <person name="Copetti D."/>
            <person name="Gonzalez S."/>
            <person name="Horner D.S."/>
            <person name="Falchi R."/>
            <person name="Lucas S."/>
            <person name="Mica E."/>
            <person name="Maldonado J."/>
            <person name="Lazzari B."/>
            <person name="Bielenberg D."/>
            <person name="Pirona R."/>
            <person name="Miculan M."/>
            <person name="Barakat A."/>
            <person name="Testolin R."/>
            <person name="Stella A."/>
            <person name="Tartarini S."/>
            <person name="Tonutti P."/>
            <person name="Arus P."/>
            <person name="Orellana A."/>
            <person name="Wells C."/>
            <person name="Main D."/>
            <person name="Vizzotto G."/>
            <person name="Silva H."/>
            <person name="Salamini F."/>
            <person name="Schmutz J."/>
            <person name="Morgante M."/>
            <person name="Rokhsar D.S."/>
        </authorList>
    </citation>
    <scope>NUCLEOTIDE SEQUENCE [LARGE SCALE GENOMIC DNA]</scope>
    <source>
        <strain evidence="2">cv. Nemared</strain>
    </source>
</reference>
<sequence length="69" mass="8126">MRFLQVLTPKRKAVNFEKITWTLIIDLQVKFPPSSKRIAALMSFFTFLKEIEVLCMLIHMGLDSYLSYL</sequence>
<proteinExistence type="predicted"/>
<accession>A0A251RHC8</accession>
<protein>
    <submittedName>
        <fullName evidence="1">Uncharacterized protein</fullName>
    </submittedName>
</protein>
<dbReference type="AlphaFoldDB" id="A0A251RHC8"/>
<keyword evidence="2" id="KW-1185">Reference proteome</keyword>
<name>A0A251RHC8_PRUPE</name>